<dbReference type="EMBL" id="KZ293717">
    <property type="protein sequence ID" value="PBK82472.1"/>
    <property type="molecule type" value="Genomic_DNA"/>
</dbReference>
<dbReference type="AlphaFoldDB" id="A0A2H3CTH3"/>
<keyword evidence="3" id="KW-1185">Reference proteome</keyword>
<name>A0A2H3CTH3_ARMGA</name>
<reference evidence="3" key="1">
    <citation type="journal article" date="2017" name="Nat. Ecol. Evol.">
        <title>Genome expansion and lineage-specific genetic innovations in the forest pathogenic fungi Armillaria.</title>
        <authorList>
            <person name="Sipos G."/>
            <person name="Prasanna A.N."/>
            <person name="Walter M.C."/>
            <person name="O'Connor E."/>
            <person name="Balint B."/>
            <person name="Krizsan K."/>
            <person name="Kiss B."/>
            <person name="Hess J."/>
            <person name="Varga T."/>
            <person name="Slot J."/>
            <person name="Riley R."/>
            <person name="Boka B."/>
            <person name="Rigling D."/>
            <person name="Barry K."/>
            <person name="Lee J."/>
            <person name="Mihaltcheva S."/>
            <person name="LaButti K."/>
            <person name="Lipzen A."/>
            <person name="Waldron R."/>
            <person name="Moloney N.M."/>
            <person name="Sperisen C."/>
            <person name="Kredics L."/>
            <person name="Vagvoelgyi C."/>
            <person name="Patrignani A."/>
            <person name="Fitzpatrick D."/>
            <person name="Nagy I."/>
            <person name="Doyle S."/>
            <person name="Anderson J.B."/>
            <person name="Grigoriev I.V."/>
            <person name="Gueldener U."/>
            <person name="Muensterkoetter M."/>
            <person name="Nagy L.G."/>
        </authorList>
    </citation>
    <scope>NUCLEOTIDE SEQUENCE [LARGE SCALE GENOMIC DNA]</scope>
    <source>
        <strain evidence="3">Ar21-2</strain>
    </source>
</reference>
<gene>
    <name evidence="2" type="ORF">ARMGADRAFT_1068165</name>
</gene>
<sequence>MHLGCTMAIAGYQDTEDESMGGAGLELQRRARRAGQVEMYTGLSIYPLVSVAIGCMGVYRLLTGSLKLEAPSQKSAVPWSCSRITIHVQLVEMVLQTRKGANNTAYSQFCFYLQEIVTGRVDIAFVLGEACHVQNPHTGAIRCSCTRKADVFDTLLRLLQQAKNQSTACGIRTRGDEAIGQAGIYTGLCRYLDR</sequence>
<evidence type="ECO:0000313" key="3">
    <source>
        <dbReference type="Proteomes" id="UP000217790"/>
    </source>
</evidence>
<feature type="transmembrane region" description="Helical" evidence="1">
    <location>
        <begin position="39"/>
        <end position="62"/>
    </location>
</feature>
<dbReference type="Proteomes" id="UP000217790">
    <property type="component" value="Unassembled WGS sequence"/>
</dbReference>
<proteinExistence type="predicted"/>
<keyword evidence="1" id="KW-0812">Transmembrane</keyword>
<accession>A0A2H3CTH3</accession>
<protein>
    <submittedName>
        <fullName evidence="2">Uncharacterized protein</fullName>
    </submittedName>
</protein>
<evidence type="ECO:0000256" key="1">
    <source>
        <dbReference type="SAM" id="Phobius"/>
    </source>
</evidence>
<keyword evidence="1" id="KW-0472">Membrane</keyword>
<organism evidence="2 3">
    <name type="scientific">Armillaria gallica</name>
    <name type="common">Bulbous honey fungus</name>
    <name type="synonym">Armillaria bulbosa</name>
    <dbReference type="NCBI Taxonomy" id="47427"/>
    <lineage>
        <taxon>Eukaryota</taxon>
        <taxon>Fungi</taxon>
        <taxon>Dikarya</taxon>
        <taxon>Basidiomycota</taxon>
        <taxon>Agaricomycotina</taxon>
        <taxon>Agaricomycetes</taxon>
        <taxon>Agaricomycetidae</taxon>
        <taxon>Agaricales</taxon>
        <taxon>Marasmiineae</taxon>
        <taxon>Physalacriaceae</taxon>
        <taxon>Armillaria</taxon>
    </lineage>
</organism>
<evidence type="ECO:0000313" key="2">
    <source>
        <dbReference type="EMBL" id="PBK82472.1"/>
    </source>
</evidence>
<dbReference type="InParanoid" id="A0A2H3CTH3"/>
<keyword evidence="1" id="KW-1133">Transmembrane helix</keyword>